<gene>
    <name evidence="1" type="ORF">ETH01_19140</name>
</gene>
<dbReference type="EMBL" id="BJUG01000010">
    <property type="protein sequence ID" value="GEK37627.1"/>
    <property type="molecule type" value="Genomic_DNA"/>
</dbReference>
<proteinExistence type="predicted"/>
<evidence type="ECO:0000313" key="2">
    <source>
        <dbReference type="Proteomes" id="UP000321361"/>
    </source>
</evidence>
<reference evidence="1 2" key="1">
    <citation type="submission" date="2019-07" db="EMBL/GenBank/DDBJ databases">
        <title>Whole genome shotgun sequence of Enterococcus thailandicus NBRC 101867.</title>
        <authorList>
            <person name="Hosoyama A."/>
            <person name="Uohara A."/>
            <person name="Ohji S."/>
            <person name="Ichikawa N."/>
        </authorList>
    </citation>
    <scope>NUCLEOTIDE SEQUENCE [LARGE SCALE GENOMIC DNA]</scope>
    <source>
        <strain evidence="1 2">NBRC 101867</strain>
    </source>
</reference>
<dbReference type="Pfam" id="PF04463">
    <property type="entry name" value="2-thiour_desulf"/>
    <property type="match status" value="1"/>
</dbReference>
<dbReference type="RefSeq" id="WP_140444153.1">
    <property type="nucleotide sequence ID" value="NZ_BJUG01000010.1"/>
</dbReference>
<evidence type="ECO:0000313" key="1">
    <source>
        <dbReference type="EMBL" id="GEK37627.1"/>
    </source>
</evidence>
<organism evidence="1 2">
    <name type="scientific">Enterococcus thailandicus</name>
    <dbReference type="NCBI Taxonomy" id="417368"/>
    <lineage>
        <taxon>Bacteria</taxon>
        <taxon>Bacillati</taxon>
        <taxon>Bacillota</taxon>
        <taxon>Bacilli</taxon>
        <taxon>Lactobacillales</taxon>
        <taxon>Enterococcaceae</taxon>
        <taxon>Enterococcus</taxon>
    </lineage>
</organism>
<name>A0A510WFB4_ENTTH</name>
<dbReference type="AlphaFoldDB" id="A0A510WFB4"/>
<dbReference type="PANTHER" id="PTHR30087:SF1">
    <property type="entry name" value="HYPOTHETICAL CYTOSOLIC PROTEIN"/>
    <property type="match status" value="1"/>
</dbReference>
<dbReference type="Proteomes" id="UP000321361">
    <property type="component" value="Unassembled WGS sequence"/>
</dbReference>
<protein>
    <submittedName>
        <fullName evidence="1">Uncharacterized protein</fullName>
    </submittedName>
</protein>
<dbReference type="InterPro" id="IPR007553">
    <property type="entry name" value="2-thiour_desulf"/>
</dbReference>
<dbReference type="PANTHER" id="PTHR30087">
    <property type="entry name" value="INNER MEMBRANE PROTEIN"/>
    <property type="match status" value="1"/>
</dbReference>
<comment type="caution">
    <text evidence="1">The sequence shown here is derived from an EMBL/GenBank/DDBJ whole genome shotgun (WGS) entry which is preliminary data.</text>
</comment>
<sequence length="161" mass="17285">MIGISACLGGVLCRYDGQPKAVSQLVALVEKHEAIMVCPEVLGGLPIPRDPAEIVGGDGFDVWNGKARVITSKGVDVTKEYQAGAILAWQKLKEQQIDQLILKAKSPSCGSSQIYDGTFSGTLTEGVGVATAYFLQQKMSVLSDEDWLAQQQEITKINEVS</sequence>
<dbReference type="OrthoDB" id="9797779at2"/>
<accession>A0A510WFB4</accession>